<dbReference type="OrthoDB" id="6224625at2"/>
<gene>
    <name evidence="1" type="ORF">DXX93_09475</name>
</gene>
<proteinExistence type="predicted"/>
<dbReference type="Gene3D" id="3.40.630.30">
    <property type="match status" value="1"/>
</dbReference>
<reference evidence="1 2" key="1">
    <citation type="submission" date="2018-08" db="EMBL/GenBank/DDBJ databases">
        <title>Thalassotalea euphylliae genome.</title>
        <authorList>
            <person name="Summers S."/>
            <person name="Rice S.A."/>
            <person name="Freckelton M.L."/>
            <person name="Nedved B.T."/>
            <person name="Hadfield M.G."/>
        </authorList>
    </citation>
    <scope>NUCLEOTIDE SEQUENCE [LARGE SCALE GENOMIC DNA]</scope>
    <source>
        <strain evidence="1 2">H1</strain>
    </source>
</reference>
<name>A0A3E0TQ66_9GAMM</name>
<dbReference type="Proteomes" id="UP000256478">
    <property type="component" value="Unassembled WGS sequence"/>
</dbReference>
<accession>A0A3E0TQ66</accession>
<dbReference type="AlphaFoldDB" id="A0A3E0TQ66"/>
<dbReference type="EMBL" id="QUOU01000001">
    <property type="protein sequence ID" value="REL26781.1"/>
    <property type="molecule type" value="Genomic_DNA"/>
</dbReference>
<dbReference type="RefSeq" id="WP_116007888.1">
    <property type="nucleotide sequence ID" value="NZ_QUOU01000001.1"/>
</dbReference>
<evidence type="ECO:0000313" key="1">
    <source>
        <dbReference type="EMBL" id="REL26781.1"/>
    </source>
</evidence>
<protein>
    <submittedName>
        <fullName evidence="1">Uncharacterized protein</fullName>
    </submittedName>
</protein>
<evidence type="ECO:0000313" key="2">
    <source>
        <dbReference type="Proteomes" id="UP000256478"/>
    </source>
</evidence>
<organism evidence="1 2">
    <name type="scientific">Thalassotalea euphylliae</name>
    <dbReference type="NCBI Taxonomy" id="1655234"/>
    <lineage>
        <taxon>Bacteria</taxon>
        <taxon>Pseudomonadati</taxon>
        <taxon>Pseudomonadota</taxon>
        <taxon>Gammaproteobacteria</taxon>
        <taxon>Alteromonadales</taxon>
        <taxon>Colwelliaceae</taxon>
        <taxon>Thalassotalea</taxon>
    </lineage>
</organism>
<sequence length="211" mass="24217">MTEYTFSFQTAEIKTNFEWQLYQELNVYDGEQLIAKVELELLTINKNRNAKQSYEALEQLGATDWELPLHLYFKGHNVNSELSEQLAVKQESKKATQHIMIEAFSVLPSYQGNNLGNTILAQLAKEYPKAQSFWLMAMPMHYFIDPQACELEEDKDYYQAMDLTRDSASSQNIAGYFEKQGFIKLTIDEALLAEPLPYELLVASPHLLTAS</sequence>
<comment type="caution">
    <text evidence="1">The sequence shown here is derived from an EMBL/GenBank/DDBJ whole genome shotgun (WGS) entry which is preliminary data.</text>
</comment>